<feature type="compositionally biased region" description="Gly residues" evidence="1">
    <location>
        <begin position="12"/>
        <end position="30"/>
    </location>
</feature>
<reference evidence="2" key="1">
    <citation type="submission" date="2021-02" db="EMBL/GenBank/DDBJ databases">
        <authorList>
            <person name="Nowell W R."/>
        </authorList>
    </citation>
    <scope>NUCLEOTIDE SEQUENCE</scope>
</reference>
<evidence type="ECO:0000313" key="3">
    <source>
        <dbReference type="Proteomes" id="UP000676336"/>
    </source>
</evidence>
<name>A0A8S3CGA0_9BILA</name>
<evidence type="ECO:0000313" key="2">
    <source>
        <dbReference type="EMBL" id="CAF4907140.1"/>
    </source>
</evidence>
<protein>
    <submittedName>
        <fullName evidence="2">Uncharacterized protein</fullName>
    </submittedName>
</protein>
<dbReference type="EMBL" id="CAJOBI010175821">
    <property type="protein sequence ID" value="CAF4907140.1"/>
    <property type="molecule type" value="Genomic_DNA"/>
</dbReference>
<accession>A0A8S3CGA0</accession>
<feature type="non-terminal residue" evidence="2">
    <location>
        <position position="38"/>
    </location>
</feature>
<comment type="caution">
    <text evidence="2">The sequence shown here is derived from an EMBL/GenBank/DDBJ whole genome shotgun (WGS) entry which is preliminary data.</text>
</comment>
<dbReference type="AlphaFoldDB" id="A0A8S3CGA0"/>
<sequence length="38" mass="3901">MFQNNTSFSIQGGRGTFGGDSGGGNRGRYGSGNDNSSR</sequence>
<gene>
    <name evidence="2" type="ORF">SMN809_LOCUS52043</name>
</gene>
<feature type="region of interest" description="Disordered" evidence="1">
    <location>
        <begin position="1"/>
        <end position="38"/>
    </location>
</feature>
<organism evidence="2 3">
    <name type="scientific">Rotaria magnacalcarata</name>
    <dbReference type="NCBI Taxonomy" id="392030"/>
    <lineage>
        <taxon>Eukaryota</taxon>
        <taxon>Metazoa</taxon>
        <taxon>Spiralia</taxon>
        <taxon>Gnathifera</taxon>
        <taxon>Rotifera</taxon>
        <taxon>Eurotatoria</taxon>
        <taxon>Bdelloidea</taxon>
        <taxon>Philodinida</taxon>
        <taxon>Philodinidae</taxon>
        <taxon>Rotaria</taxon>
    </lineage>
</organism>
<evidence type="ECO:0000256" key="1">
    <source>
        <dbReference type="SAM" id="MobiDB-lite"/>
    </source>
</evidence>
<feature type="compositionally biased region" description="Polar residues" evidence="1">
    <location>
        <begin position="1"/>
        <end position="10"/>
    </location>
</feature>
<dbReference type="Proteomes" id="UP000676336">
    <property type="component" value="Unassembled WGS sequence"/>
</dbReference>
<proteinExistence type="predicted"/>